<dbReference type="AlphaFoldDB" id="A0A0G1NM52"/>
<proteinExistence type="predicted"/>
<dbReference type="Proteomes" id="UP000034107">
    <property type="component" value="Unassembled WGS sequence"/>
</dbReference>
<comment type="caution">
    <text evidence="1">The sequence shown here is derived from an EMBL/GenBank/DDBJ whole genome shotgun (WGS) entry which is preliminary data.</text>
</comment>
<evidence type="ECO:0000313" key="2">
    <source>
        <dbReference type="Proteomes" id="UP000034107"/>
    </source>
</evidence>
<gene>
    <name evidence="1" type="ORF">UX31_C0016G0008</name>
</gene>
<reference evidence="1 2" key="1">
    <citation type="journal article" date="2015" name="Nature">
        <title>rRNA introns, odd ribosomes, and small enigmatic genomes across a large radiation of phyla.</title>
        <authorList>
            <person name="Brown C.T."/>
            <person name="Hug L.A."/>
            <person name="Thomas B.C."/>
            <person name="Sharon I."/>
            <person name="Castelle C.J."/>
            <person name="Singh A."/>
            <person name="Wilkins M.J."/>
            <person name="Williams K.H."/>
            <person name="Banfield J.F."/>
        </authorList>
    </citation>
    <scope>NUCLEOTIDE SEQUENCE [LARGE SCALE GENOMIC DNA]</scope>
</reference>
<sequence length="241" mass="27043">MARVEMSDLPREIQQQYRIALERDIASWRAKDRGNYQVDRNAYEYVHFLRGIYKFLSYVRGISSNNGASLLWLGEGTLQAVEQFLRAGWLNGINQIATTLDTEICRTVSEVEVLACGGERLSDQRRSIDDQTILGIISVFALQFSARPDLVVKELQRVLSPSGVIKMVVSSKQLNGIGGSERWIPIFTDNELSVALHEGLEFDVILAVKPPVLVTACELLEQDNQTMGNQLEGFCPYGWTS</sequence>
<name>A0A0G1NM52_9BACT</name>
<organism evidence="1 2">
    <name type="scientific">Candidatus Nomurabacteria bacterium GW2011_GWA1_46_11</name>
    <dbReference type="NCBI Taxonomy" id="1618732"/>
    <lineage>
        <taxon>Bacteria</taxon>
        <taxon>Candidatus Nomuraibacteriota</taxon>
    </lineage>
</organism>
<evidence type="ECO:0000313" key="1">
    <source>
        <dbReference type="EMBL" id="KKU21531.1"/>
    </source>
</evidence>
<accession>A0A0G1NM52</accession>
<dbReference type="EMBL" id="LCLS01000016">
    <property type="protein sequence ID" value="KKU21531.1"/>
    <property type="molecule type" value="Genomic_DNA"/>
</dbReference>
<protein>
    <recommendedName>
        <fullName evidence="3">Methyltransferase type 11 domain-containing protein</fullName>
    </recommendedName>
</protein>
<evidence type="ECO:0008006" key="3">
    <source>
        <dbReference type="Google" id="ProtNLM"/>
    </source>
</evidence>